<proteinExistence type="predicted"/>
<keyword evidence="1" id="KW-0812">Transmembrane</keyword>
<gene>
    <name evidence="2" type="ORF">EWH70_05630</name>
</gene>
<reference evidence="2 3" key="1">
    <citation type="submission" date="2019-02" db="EMBL/GenBank/DDBJ databases">
        <title>Draft genome sequence of Amycolatopsis sp. 8-3EHSu isolated from roots of Suaeda maritima.</title>
        <authorList>
            <person name="Duangmal K."/>
            <person name="Chantavorakit T."/>
        </authorList>
    </citation>
    <scope>NUCLEOTIDE SEQUENCE [LARGE SCALE GENOMIC DNA]</scope>
    <source>
        <strain evidence="2 3">8-3EHSu</strain>
    </source>
</reference>
<protein>
    <submittedName>
        <fullName evidence="2">DUF3159 domain-containing protein</fullName>
    </submittedName>
</protein>
<accession>A0A4Q7JDD2</accession>
<keyword evidence="3" id="KW-1185">Reference proteome</keyword>
<dbReference type="InterPro" id="IPR016566">
    <property type="entry name" value="UCP010219"/>
</dbReference>
<feature type="transmembrane region" description="Helical" evidence="1">
    <location>
        <begin position="182"/>
        <end position="198"/>
    </location>
</feature>
<dbReference type="Proteomes" id="UP000292003">
    <property type="component" value="Unassembled WGS sequence"/>
</dbReference>
<dbReference type="RefSeq" id="WP_130474143.1">
    <property type="nucleotide sequence ID" value="NZ_SFCC01000002.1"/>
</dbReference>
<comment type="caution">
    <text evidence="2">The sequence shown here is derived from an EMBL/GenBank/DDBJ whole genome shotgun (WGS) entry which is preliminary data.</text>
</comment>
<dbReference type="Pfam" id="PF11361">
    <property type="entry name" value="DUF3159"/>
    <property type="match status" value="1"/>
</dbReference>
<keyword evidence="1" id="KW-1133">Transmembrane helix</keyword>
<dbReference type="OrthoDB" id="5244221at2"/>
<feature type="transmembrane region" description="Helical" evidence="1">
    <location>
        <begin position="71"/>
        <end position="92"/>
    </location>
</feature>
<name>A0A4Q7JDD2_9PSEU</name>
<feature type="transmembrane region" description="Helical" evidence="1">
    <location>
        <begin position="21"/>
        <end position="38"/>
    </location>
</feature>
<sequence length="210" mass="23029">MTKAPETFQEQLTAAWNHIGRVPGVVLTTVPVVTFVVVNALTGMWPAIFASVGAAVAVGVVQLLRGQKLTAAFAGLGGVLVSSMVAVLVGAAKGYYLWGIYITLTIGSALLLSVLVRWPLIGLAWSGLNGQGTSWRRDRRSRHYYDAATLFWSALCFTRFSVENWLYDADQVDALGVTRLLMGWPLTFVAVLVSFWAIRKVEQRRRTLAR</sequence>
<feature type="transmembrane region" description="Helical" evidence="1">
    <location>
        <begin position="144"/>
        <end position="162"/>
    </location>
</feature>
<feature type="transmembrane region" description="Helical" evidence="1">
    <location>
        <begin position="98"/>
        <end position="123"/>
    </location>
</feature>
<evidence type="ECO:0000313" key="3">
    <source>
        <dbReference type="Proteomes" id="UP000292003"/>
    </source>
</evidence>
<evidence type="ECO:0000256" key="1">
    <source>
        <dbReference type="SAM" id="Phobius"/>
    </source>
</evidence>
<organism evidence="2 3">
    <name type="scientific">Amycolatopsis suaedae</name>
    <dbReference type="NCBI Taxonomy" id="2510978"/>
    <lineage>
        <taxon>Bacteria</taxon>
        <taxon>Bacillati</taxon>
        <taxon>Actinomycetota</taxon>
        <taxon>Actinomycetes</taxon>
        <taxon>Pseudonocardiales</taxon>
        <taxon>Pseudonocardiaceae</taxon>
        <taxon>Amycolatopsis</taxon>
    </lineage>
</organism>
<dbReference type="AlphaFoldDB" id="A0A4Q7JDD2"/>
<keyword evidence="1" id="KW-0472">Membrane</keyword>
<dbReference type="EMBL" id="SFCC01000002">
    <property type="protein sequence ID" value="RZQ65357.1"/>
    <property type="molecule type" value="Genomic_DNA"/>
</dbReference>
<feature type="transmembrane region" description="Helical" evidence="1">
    <location>
        <begin position="44"/>
        <end position="64"/>
    </location>
</feature>
<evidence type="ECO:0000313" key="2">
    <source>
        <dbReference type="EMBL" id="RZQ65357.1"/>
    </source>
</evidence>